<sequence length="596" mass="67320">MKRSLHTWDTSSSPFTSVIGTNHVPSSAELDQLKDLLVEPQHELKRLQSEICRLQSLLDALLSEKNGVETYIEAHRTLMSPIRRIPSETLGEIFMHCLPSDTHPFAVRDLKQAPLHITTICRHWRCVAIDTPILWSSLHRRGGFSRTTGVNLWLERSATLPISVSLHGSSRSNENLPSDFTDGVAETTYRQLPAFKNMMSFMQLLQRFNNRIICLHLCLSPEDFRMLHSFLQPSTSFPALISLRLDNYGHPFLGHPDMIPGQLLRLHKLFLELFEVSRMPALQNLEFSQGSAWPDAENSTHGWPIDMSISQYMPLSFLYSIVMQHQLLQSLRIGLDFTSEDIALPMATLTNLTSLSLHLQTEPSHGQDLTQMYNRMSAVFSLMNSPSLKSLSVRFGDTIMSPTTQSPFHGMSLNNLETLGLHFPLTPGALTDCLLSVPNITSLYFADFGNWGDHRCTNSILQDTHLSRLGLPADNPSSLCPKLRRIRMVDYAPLASRSPADFESWSSIALADFLEARVRSKALDSFDLFSYRPLRSFLEPQLGRLVQLKVEWGLKLHLHEAHRPSRSVDDLPTTGLLHAAYSNSVHSLHRDTDTII</sequence>
<evidence type="ECO:0000313" key="2">
    <source>
        <dbReference type="Proteomes" id="UP000772434"/>
    </source>
</evidence>
<dbReference type="SUPFAM" id="SSF52047">
    <property type="entry name" value="RNI-like"/>
    <property type="match status" value="1"/>
</dbReference>
<reference evidence="1" key="1">
    <citation type="submission" date="2020-11" db="EMBL/GenBank/DDBJ databases">
        <authorList>
            <consortium name="DOE Joint Genome Institute"/>
            <person name="Ahrendt S."/>
            <person name="Riley R."/>
            <person name="Andreopoulos W."/>
            <person name="Labutti K."/>
            <person name="Pangilinan J."/>
            <person name="Ruiz-Duenas F.J."/>
            <person name="Barrasa J.M."/>
            <person name="Sanchez-Garcia M."/>
            <person name="Camarero S."/>
            <person name="Miyauchi S."/>
            <person name="Serrano A."/>
            <person name="Linde D."/>
            <person name="Babiker R."/>
            <person name="Drula E."/>
            <person name="Ayuso-Fernandez I."/>
            <person name="Pacheco R."/>
            <person name="Padilla G."/>
            <person name="Ferreira P."/>
            <person name="Barriuso J."/>
            <person name="Kellner H."/>
            <person name="Castanera R."/>
            <person name="Alfaro M."/>
            <person name="Ramirez L."/>
            <person name="Pisabarro A.G."/>
            <person name="Kuo A."/>
            <person name="Tritt A."/>
            <person name="Lipzen A."/>
            <person name="He G."/>
            <person name="Yan M."/>
            <person name="Ng V."/>
            <person name="Cullen D."/>
            <person name="Martin F."/>
            <person name="Rosso M.-N."/>
            <person name="Henrissat B."/>
            <person name="Hibbett D."/>
            <person name="Martinez A.T."/>
            <person name="Grigoriev I.V."/>
        </authorList>
    </citation>
    <scope>NUCLEOTIDE SEQUENCE</scope>
    <source>
        <strain evidence="1">AH 40177</strain>
    </source>
</reference>
<organism evidence="1 2">
    <name type="scientific">Rhodocollybia butyracea</name>
    <dbReference type="NCBI Taxonomy" id="206335"/>
    <lineage>
        <taxon>Eukaryota</taxon>
        <taxon>Fungi</taxon>
        <taxon>Dikarya</taxon>
        <taxon>Basidiomycota</taxon>
        <taxon>Agaricomycotina</taxon>
        <taxon>Agaricomycetes</taxon>
        <taxon>Agaricomycetidae</taxon>
        <taxon>Agaricales</taxon>
        <taxon>Marasmiineae</taxon>
        <taxon>Omphalotaceae</taxon>
        <taxon>Rhodocollybia</taxon>
    </lineage>
</organism>
<comment type="caution">
    <text evidence="1">The sequence shown here is derived from an EMBL/GenBank/DDBJ whole genome shotgun (WGS) entry which is preliminary data.</text>
</comment>
<protein>
    <recommendedName>
        <fullName evidence="3">F-box domain-containing protein</fullName>
    </recommendedName>
</protein>
<keyword evidence="2" id="KW-1185">Reference proteome</keyword>
<accession>A0A9P5PA69</accession>
<dbReference type="InterPro" id="IPR032675">
    <property type="entry name" value="LRR_dom_sf"/>
</dbReference>
<evidence type="ECO:0000313" key="1">
    <source>
        <dbReference type="EMBL" id="KAF9058565.1"/>
    </source>
</evidence>
<dbReference type="Gene3D" id="3.80.10.10">
    <property type="entry name" value="Ribonuclease Inhibitor"/>
    <property type="match status" value="1"/>
</dbReference>
<gene>
    <name evidence="1" type="ORF">BDP27DRAFT_1343321</name>
</gene>
<proteinExistence type="predicted"/>
<name>A0A9P5PA69_9AGAR</name>
<dbReference type="AlphaFoldDB" id="A0A9P5PA69"/>
<dbReference type="EMBL" id="JADNRY010000365">
    <property type="protein sequence ID" value="KAF9058565.1"/>
    <property type="molecule type" value="Genomic_DNA"/>
</dbReference>
<dbReference type="OrthoDB" id="3365698at2759"/>
<evidence type="ECO:0008006" key="3">
    <source>
        <dbReference type="Google" id="ProtNLM"/>
    </source>
</evidence>
<dbReference type="Proteomes" id="UP000772434">
    <property type="component" value="Unassembled WGS sequence"/>
</dbReference>